<accession>A0ABR4ETI9</accession>
<name>A0ABR4ETI9_9PEZI</name>
<organism evidence="1 2">
    <name type="scientific">Diaporthe vaccinii</name>
    <dbReference type="NCBI Taxonomy" id="105482"/>
    <lineage>
        <taxon>Eukaryota</taxon>
        <taxon>Fungi</taxon>
        <taxon>Dikarya</taxon>
        <taxon>Ascomycota</taxon>
        <taxon>Pezizomycotina</taxon>
        <taxon>Sordariomycetes</taxon>
        <taxon>Sordariomycetidae</taxon>
        <taxon>Diaporthales</taxon>
        <taxon>Diaporthaceae</taxon>
        <taxon>Diaporthe</taxon>
        <taxon>Diaporthe eres species complex</taxon>
    </lineage>
</organism>
<evidence type="ECO:0000313" key="1">
    <source>
        <dbReference type="EMBL" id="KAL2285756.1"/>
    </source>
</evidence>
<dbReference type="Proteomes" id="UP001600888">
    <property type="component" value="Unassembled WGS sequence"/>
</dbReference>
<dbReference type="EMBL" id="JBAWTH010000028">
    <property type="protein sequence ID" value="KAL2285756.1"/>
    <property type="molecule type" value="Genomic_DNA"/>
</dbReference>
<protein>
    <submittedName>
        <fullName evidence="1">Uncharacterized protein</fullName>
    </submittedName>
</protein>
<reference evidence="1 2" key="1">
    <citation type="submission" date="2024-03" db="EMBL/GenBank/DDBJ databases">
        <title>A high-quality draft genome sequence of Diaporthe vaccinii, a causative agent of upright dieback and viscid rot disease in cranberry plants.</title>
        <authorList>
            <person name="Sarrasin M."/>
            <person name="Lang B.F."/>
            <person name="Burger G."/>
        </authorList>
    </citation>
    <scope>NUCLEOTIDE SEQUENCE [LARGE SCALE GENOMIC DNA]</scope>
    <source>
        <strain evidence="1 2">IS7</strain>
    </source>
</reference>
<evidence type="ECO:0000313" key="2">
    <source>
        <dbReference type="Proteomes" id="UP001600888"/>
    </source>
</evidence>
<comment type="caution">
    <text evidence="1">The sequence shown here is derived from an EMBL/GenBank/DDBJ whole genome shotgun (WGS) entry which is preliminary data.</text>
</comment>
<sequence length="121" mass="13143">MVLDPLSAFSVACNVLQIVETSLRVLGKTAECYKSGAPDEVSILTGNLYTIEGLNDELQTFIPDPLGKIPLSASMNFKVTRNGEKSLLISYLTLRLTTTSSFAYQAGQTTYFKTLSKITPA</sequence>
<keyword evidence="2" id="KW-1185">Reference proteome</keyword>
<proteinExistence type="predicted"/>
<gene>
    <name evidence="1" type="ORF">FJTKL_07485</name>
</gene>